<evidence type="ECO:0000313" key="2">
    <source>
        <dbReference type="EMBL" id="KII60603.1"/>
    </source>
</evidence>
<dbReference type="InterPro" id="IPR038717">
    <property type="entry name" value="Tc1-like_DDE_dom"/>
</dbReference>
<dbReference type="Proteomes" id="UP000031668">
    <property type="component" value="Unassembled WGS sequence"/>
</dbReference>
<organism evidence="2 3">
    <name type="scientific">Thelohanellus kitauei</name>
    <name type="common">Myxosporean</name>
    <dbReference type="NCBI Taxonomy" id="669202"/>
    <lineage>
        <taxon>Eukaryota</taxon>
        <taxon>Metazoa</taxon>
        <taxon>Cnidaria</taxon>
        <taxon>Myxozoa</taxon>
        <taxon>Myxosporea</taxon>
        <taxon>Bivalvulida</taxon>
        <taxon>Platysporina</taxon>
        <taxon>Myxobolidae</taxon>
        <taxon>Thelohanellus</taxon>
    </lineage>
</organism>
<name>A0A0C2I619_THEKT</name>
<protein>
    <recommendedName>
        <fullName evidence="1">Tc1-like transposase DDE domain-containing protein</fullName>
    </recommendedName>
</protein>
<comment type="caution">
    <text evidence="2">The sequence shown here is derived from an EMBL/GenBank/DDBJ whole genome shotgun (WGS) entry which is preliminary data.</text>
</comment>
<dbReference type="Pfam" id="PF13358">
    <property type="entry name" value="DDE_3"/>
    <property type="match status" value="1"/>
</dbReference>
<evidence type="ECO:0000259" key="1">
    <source>
        <dbReference type="Pfam" id="PF13358"/>
    </source>
</evidence>
<sequence length="123" mass="14443">MVLDNSANCDDACCAPQNSWLLQTILEQIFSNIFHPVFHETRFDIIINEQSQNKKHGIHQCVFIMDNLKFHKTNMVQTMLQENGRMVIYLPSYSPFLNLIEKFVLEMEEQRTNSVPEVRSRPI</sequence>
<gene>
    <name evidence="2" type="ORF">RF11_07364</name>
</gene>
<dbReference type="OrthoDB" id="7756340at2759"/>
<reference evidence="2 3" key="1">
    <citation type="journal article" date="2014" name="Genome Biol. Evol.">
        <title>The genome of the myxosporean Thelohanellus kitauei shows adaptations to nutrient acquisition within its fish host.</title>
        <authorList>
            <person name="Yang Y."/>
            <person name="Xiong J."/>
            <person name="Zhou Z."/>
            <person name="Huo F."/>
            <person name="Miao W."/>
            <person name="Ran C."/>
            <person name="Liu Y."/>
            <person name="Zhang J."/>
            <person name="Feng J."/>
            <person name="Wang M."/>
            <person name="Wang M."/>
            <person name="Wang L."/>
            <person name="Yao B."/>
        </authorList>
    </citation>
    <scope>NUCLEOTIDE SEQUENCE [LARGE SCALE GENOMIC DNA]</scope>
    <source>
        <strain evidence="2">Wuqing</strain>
    </source>
</reference>
<feature type="domain" description="Tc1-like transposase DDE" evidence="1">
    <location>
        <begin position="33"/>
        <end position="113"/>
    </location>
</feature>
<evidence type="ECO:0000313" key="3">
    <source>
        <dbReference type="Proteomes" id="UP000031668"/>
    </source>
</evidence>
<dbReference type="Gene3D" id="3.30.420.10">
    <property type="entry name" value="Ribonuclease H-like superfamily/Ribonuclease H"/>
    <property type="match status" value="1"/>
</dbReference>
<accession>A0A0C2I619</accession>
<dbReference type="InterPro" id="IPR036397">
    <property type="entry name" value="RNaseH_sf"/>
</dbReference>
<keyword evidence="3" id="KW-1185">Reference proteome</keyword>
<dbReference type="GO" id="GO:0003676">
    <property type="term" value="F:nucleic acid binding"/>
    <property type="evidence" value="ECO:0007669"/>
    <property type="project" value="InterPro"/>
</dbReference>
<dbReference type="AlphaFoldDB" id="A0A0C2I619"/>
<proteinExistence type="predicted"/>
<dbReference type="EMBL" id="JWZT01005556">
    <property type="protein sequence ID" value="KII60603.1"/>
    <property type="molecule type" value="Genomic_DNA"/>
</dbReference>